<dbReference type="AlphaFoldDB" id="A0A2A7N9A1"/>
<dbReference type="Gene3D" id="3.10.129.10">
    <property type="entry name" value="Hotdog Thioesterase"/>
    <property type="match status" value="2"/>
</dbReference>
<organism evidence="4 5">
    <name type="scientific">Mycolicibacterium agri</name>
    <name type="common">Mycobacterium agri</name>
    <dbReference type="NCBI Taxonomy" id="36811"/>
    <lineage>
        <taxon>Bacteria</taxon>
        <taxon>Bacillati</taxon>
        <taxon>Actinomycetota</taxon>
        <taxon>Actinomycetes</taxon>
        <taxon>Mycobacteriales</taxon>
        <taxon>Mycobacteriaceae</taxon>
        <taxon>Mycolicibacterium</taxon>
    </lineage>
</organism>
<evidence type="ECO:0000259" key="2">
    <source>
        <dbReference type="Pfam" id="PF01575"/>
    </source>
</evidence>
<dbReference type="SUPFAM" id="SSF54637">
    <property type="entry name" value="Thioesterase/thiol ester dehydrase-isomerase"/>
    <property type="match status" value="2"/>
</dbReference>
<dbReference type="EMBL" id="PDCP01000009">
    <property type="protein sequence ID" value="PEG40692.1"/>
    <property type="molecule type" value="Genomic_DNA"/>
</dbReference>
<proteinExistence type="inferred from homology"/>
<reference evidence="4 5" key="1">
    <citation type="submission" date="2017-10" db="EMBL/GenBank/DDBJ databases">
        <title>The new phylogeny of genus Mycobacterium.</title>
        <authorList>
            <person name="Tortoli E."/>
            <person name="Trovato A."/>
            <person name="Cirillo D.M."/>
        </authorList>
    </citation>
    <scope>NUCLEOTIDE SEQUENCE [LARGE SCALE GENOMIC DNA]</scope>
    <source>
        <strain evidence="4 5">CCUG37673</strain>
    </source>
</reference>
<keyword evidence="5" id="KW-1185">Reference proteome</keyword>
<comment type="similarity">
    <text evidence="1">Belongs to the enoyl-CoA hydratase/isomerase family.</text>
</comment>
<dbReference type="InterPro" id="IPR039569">
    <property type="entry name" value="FAS1-like_DH_region"/>
</dbReference>
<dbReference type="Pfam" id="PF13452">
    <property type="entry name" value="FAS1_DH_region"/>
    <property type="match status" value="1"/>
</dbReference>
<evidence type="ECO:0008006" key="6">
    <source>
        <dbReference type="Google" id="ProtNLM"/>
    </source>
</evidence>
<evidence type="ECO:0000313" key="4">
    <source>
        <dbReference type="EMBL" id="PEG40692.1"/>
    </source>
</evidence>
<name>A0A2A7N9A1_MYCAG</name>
<sequence length="290" mass="31848">MSAVAMQDFDERVVSPSTEHLLRWAAAADDYSPIHFDRAVAQARGFEEPLVHGTWKAAVLRRLLVSWLGPDCVIRDLSVRYLKPDAVGRALRFGGRLVSATPVDDGSTELRCSVWVRDEDDRVTVEGECVATAEPDGVDGLPLDRLRAAVRLGQAAGTFTYRVEENDVAAFAEAIGATAGTSAPATYFAALDPVERRDLNLDSFLHRLPYPMTGGGNAFNEVTYERPIRVGDVITVTTRYTEVYEKAGSRGTLLFRVRINEMRDQTGALVATSRCGHVLSFRLDRGGDEQ</sequence>
<comment type="caution">
    <text evidence="4">The sequence shown here is derived from an EMBL/GenBank/DDBJ whole genome shotgun (WGS) entry which is preliminary data.</text>
</comment>
<evidence type="ECO:0000313" key="5">
    <source>
        <dbReference type="Proteomes" id="UP000220914"/>
    </source>
</evidence>
<dbReference type="Proteomes" id="UP000220914">
    <property type="component" value="Unassembled WGS sequence"/>
</dbReference>
<dbReference type="GO" id="GO:0006633">
    <property type="term" value="P:fatty acid biosynthetic process"/>
    <property type="evidence" value="ECO:0007669"/>
    <property type="project" value="TreeGrafter"/>
</dbReference>
<dbReference type="InterPro" id="IPR029069">
    <property type="entry name" value="HotDog_dom_sf"/>
</dbReference>
<protein>
    <recommendedName>
        <fullName evidence="6">Dehydratase</fullName>
    </recommendedName>
</protein>
<accession>A0A2A7N9A1</accession>
<evidence type="ECO:0000256" key="1">
    <source>
        <dbReference type="ARBA" id="ARBA00005254"/>
    </source>
</evidence>
<feature type="domain" description="FAS1-like dehydratase" evidence="3">
    <location>
        <begin position="153"/>
        <end position="272"/>
    </location>
</feature>
<dbReference type="InterPro" id="IPR050965">
    <property type="entry name" value="UPF0336/Enoyl-CoA_hydratase"/>
</dbReference>
<dbReference type="OrthoDB" id="7183822at2"/>
<dbReference type="Pfam" id="PF01575">
    <property type="entry name" value="MaoC_dehydratas"/>
    <property type="match status" value="1"/>
</dbReference>
<dbReference type="PANTHER" id="PTHR43437">
    <property type="entry name" value="HYDROXYACYL-THIOESTER DEHYDRATASE TYPE 2, MITOCHONDRIAL-RELATED"/>
    <property type="match status" value="1"/>
</dbReference>
<evidence type="ECO:0000259" key="3">
    <source>
        <dbReference type="Pfam" id="PF13452"/>
    </source>
</evidence>
<gene>
    <name evidence="4" type="ORF">CQY20_07115</name>
</gene>
<dbReference type="InterPro" id="IPR002539">
    <property type="entry name" value="MaoC-like_dom"/>
</dbReference>
<feature type="domain" description="MaoC-like" evidence="2">
    <location>
        <begin position="19"/>
        <end position="99"/>
    </location>
</feature>
<dbReference type="GO" id="GO:0019171">
    <property type="term" value="F:(3R)-hydroxyacyl-[acyl-carrier-protein] dehydratase activity"/>
    <property type="evidence" value="ECO:0007669"/>
    <property type="project" value="TreeGrafter"/>
</dbReference>
<dbReference type="PANTHER" id="PTHR43437:SF3">
    <property type="entry name" value="HYDROXYACYL-THIOESTER DEHYDRATASE TYPE 2, MITOCHONDRIAL"/>
    <property type="match status" value="1"/>
</dbReference>
<dbReference type="RefSeq" id="WP_097939372.1">
    <property type="nucleotide sequence ID" value="NZ_BLKS01000001.1"/>
</dbReference>